<gene>
    <name evidence="2" type="ORF">GPUH_LOCUS20153</name>
</gene>
<evidence type="ECO:0000313" key="3">
    <source>
        <dbReference type="Proteomes" id="UP000271098"/>
    </source>
</evidence>
<dbReference type="AlphaFoldDB" id="A0A183EGR2"/>
<feature type="compositionally biased region" description="Basic residues" evidence="1">
    <location>
        <begin position="85"/>
        <end position="106"/>
    </location>
</feature>
<sequence>MTQRREKWGEFAVSSIKLTIEPSKPDVVTLSRTSGRRLYDEIQVNGSMPGILKSDACSPNRHLMDPSKMVSFAPSTKLNQTAPSGRRRNGRAHVRKLFQVRSSKKC</sequence>
<organism evidence="4">
    <name type="scientific">Gongylonema pulchrum</name>
    <dbReference type="NCBI Taxonomy" id="637853"/>
    <lineage>
        <taxon>Eukaryota</taxon>
        <taxon>Metazoa</taxon>
        <taxon>Ecdysozoa</taxon>
        <taxon>Nematoda</taxon>
        <taxon>Chromadorea</taxon>
        <taxon>Rhabditida</taxon>
        <taxon>Spirurina</taxon>
        <taxon>Spiruromorpha</taxon>
        <taxon>Spiruroidea</taxon>
        <taxon>Gongylonematidae</taxon>
        <taxon>Gongylonema</taxon>
    </lineage>
</organism>
<evidence type="ECO:0000256" key="1">
    <source>
        <dbReference type="SAM" id="MobiDB-lite"/>
    </source>
</evidence>
<evidence type="ECO:0000313" key="2">
    <source>
        <dbReference type="EMBL" id="VDN35417.1"/>
    </source>
</evidence>
<reference evidence="2 3" key="2">
    <citation type="submission" date="2018-11" db="EMBL/GenBank/DDBJ databases">
        <authorList>
            <consortium name="Pathogen Informatics"/>
        </authorList>
    </citation>
    <scope>NUCLEOTIDE SEQUENCE [LARGE SCALE GENOMIC DNA]</scope>
</reference>
<accession>A0A183EGR2</accession>
<feature type="region of interest" description="Disordered" evidence="1">
    <location>
        <begin position="77"/>
        <end position="106"/>
    </location>
</feature>
<reference evidence="4" key="1">
    <citation type="submission" date="2016-06" db="UniProtKB">
        <authorList>
            <consortium name="WormBaseParasite"/>
        </authorList>
    </citation>
    <scope>IDENTIFICATION</scope>
</reference>
<name>A0A183EGR2_9BILA</name>
<keyword evidence="3" id="KW-1185">Reference proteome</keyword>
<protein>
    <submittedName>
        <fullName evidence="4">CS domain-containing protein</fullName>
    </submittedName>
</protein>
<proteinExistence type="predicted"/>
<dbReference type="WBParaSite" id="GPUH_0002017801-mRNA-1">
    <property type="protein sequence ID" value="GPUH_0002017801-mRNA-1"/>
    <property type="gene ID" value="GPUH_0002017801"/>
</dbReference>
<evidence type="ECO:0000313" key="4">
    <source>
        <dbReference type="WBParaSite" id="GPUH_0002017801-mRNA-1"/>
    </source>
</evidence>
<dbReference type="EMBL" id="UYRT01089872">
    <property type="protein sequence ID" value="VDN35417.1"/>
    <property type="molecule type" value="Genomic_DNA"/>
</dbReference>
<dbReference type="Proteomes" id="UP000271098">
    <property type="component" value="Unassembled WGS sequence"/>
</dbReference>